<keyword evidence="2" id="KW-1185">Reference proteome</keyword>
<organism evidence="1 2">
    <name type="scientific">Candidatus Phytoplasma solani</name>
    <dbReference type="NCBI Taxonomy" id="69896"/>
    <lineage>
        <taxon>Bacteria</taxon>
        <taxon>Bacillati</taxon>
        <taxon>Mycoplasmatota</taxon>
        <taxon>Mollicutes</taxon>
        <taxon>Acholeplasmatales</taxon>
        <taxon>Acholeplasmataceae</taxon>
        <taxon>Candidatus Phytoplasma</taxon>
        <taxon>16SrXII (Stolbur group)</taxon>
    </lineage>
</organism>
<dbReference type="AlphaFoldDB" id="A0A421NUV1"/>
<gene>
    <name evidence="1" type="ORF">PSSA1_v1c5620</name>
</gene>
<comment type="caution">
    <text evidence="1">The sequence shown here is derived from an EMBL/GenBank/DDBJ whole genome shotgun (WGS) entry which is preliminary data.</text>
</comment>
<accession>A0A421NUV1</accession>
<reference evidence="2" key="1">
    <citation type="submission" date="2016-11" db="EMBL/GenBank/DDBJ databases">
        <title>Genome sequence of Candidatus Phytoplasma solani strain SA-1.</title>
        <authorList>
            <person name="Haryono M."/>
            <person name="Samarzija I."/>
            <person name="Seruga Music M."/>
            <person name="Hogenhout S."/>
            <person name="Kuo C.-H."/>
        </authorList>
    </citation>
    <scope>NUCLEOTIDE SEQUENCE [LARGE SCALE GENOMIC DNA]</scope>
    <source>
        <strain evidence="2">SA-1</strain>
    </source>
</reference>
<name>A0A421NUV1_9MOLU</name>
<evidence type="ECO:0000313" key="2">
    <source>
        <dbReference type="Proteomes" id="UP000283896"/>
    </source>
</evidence>
<protein>
    <submittedName>
        <fullName evidence="1">Uncharacterized protein</fullName>
    </submittedName>
</protein>
<proteinExistence type="predicted"/>
<dbReference type="Proteomes" id="UP000283896">
    <property type="component" value="Unassembled WGS sequence"/>
</dbReference>
<evidence type="ECO:0000313" key="1">
    <source>
        <dbReference type="EMBL" id="RMI87793.1"/>
    </source>
</evidence>
<sequence length="107" mass="12347">MRMPKIDLFSTLLLLIPIFLFVVSLNSFVVDIRQGRTMFHKNQTLEDKAIDKVATDVLVLEKRVAWVEDKLKTETDSARKTALQSDKETLEREITVSKAVKEILEKK</sequence>
<dbReference type="RefSeq" id="WP_122225592.1">
    <property type="nucleotide sequence ID" value="NZ_MPBG01000009.1"/>
</dbReference>
<dbReference type="EMBL" id="MPBG01000009">
    <property type="protein sequence ID" value="RMI87793.1"/>
    <property type="molecule type" value="Genomic_DNA"/>
</dbReference>